<organism evidence="2 3">
    <name type="scientific">Neohortaea acidophila</name>
    <dbReference type="NCBI Taxonomy" id="245834"/>
    <lineage>
        <taxon>Eukaryota</taxon>
        <taxon>Fungi</taxon>
        <taxon>Dikarya</taxon>
        <taxon>Ascomycota</taxon>
        <taxon>Pezizomycotina</taxon>
        <taxon>Dothideomycetes</taxon>
        <taxon>Dothideomycetidae</taxon>
        <taxon>Mycosphaerellales</taxon>
        <taxon>Teratosphaeriaceae</taxon>
        <taxon>Neohortaea</taxon>
    </lineage>
</organism>
<proteinExistence type="predicted"/>
<feature type="region of interest" description="Disordered" evidence="1">
    <location>
        <begin position="1"/>
        <end position="78"/>
    </location>
</feature>
<name>A0A6A6Q679_9PEZI</name>
<evidence type="ECO:0000256" key="1">
    <source>
        <dbReference type="SAM" id="MobiDB-lite"/>
    </source>
</evidence>
<accession>A0A6A6Q679</accession>
<dbReference type="GeneID" id="54477444"/>
<feature type="compositionally biased region" description="Polar residues" evidence="1">
    <location>
        <begin position="1"/>
        <end position="21"/>
    </location>
</feature>
<dbReference type="AlphaFoldDB" id="A0A6A6Q679"/>
<gene>
    <name evidence="2" type="ORF">BDY17DRAFT_320402</name>
</gene>
<dbReference type="EMBL" id="MU001631">
    <property type="protein sequence ID" value="KAF2487890.1"/>
    <property type="molecule type" value="Genomic_DNA"/>
</dbReference>
<dbReference type="RefSeq" id="XP_033594459.1">
    <property type="nucleotide sequence ID" value="XM_033736442.1"/>
</dbReference>
<sequence>MSSHAQQQDASAYQSNVANSTKDNDSTAPLVHDAAGTESNTDGKRRSWLSKMTHHHHHDKGEEKTRKSSISDSGPYVFAFDPKQGKEVLVKNPHWPNEDSWKREDGEWAMGSMMGAQGKDFGGTVG</sequence>
<reference evidence="2" key="1">
    <citation type="journal article" date="2020" name="Stud. Mycol.">
        <title>101 Dothideomycetes genomes: a test case for predicting lifestyles and emergence of pathogens.</title>
        <authorList>
            <person name="Haridas S."/>
            <person name="Albert R."/>
            <person name="Binder M."/>
            <person name="Bloem J."/>
            <person name="Labutti K."/>
            <person name="Salamov A."/>
            <person name="Andreopoulos B."/>
            <person name="Baker S."/>
            <person name="Barry K."/>
            <person name="Bills G."/>
            <person name="Bluhm B."/>
            <person name="Cannon C."/>
            <person name="Castanera R."/>
            <person name="Culley D."/>
            <person name="Daum C."/>
            <person name="Ezra D."/>
            <person name="Gonzalez J."/>
            <person name="Henrissat B."/>
            <person name="Kuo A."/>
            <person name="Liang C."/>
            <person name="Lipzen A."/>
            <person name="Lutzoni F."/>
            <person name="Magnuson J."/>
            <person name="Mondo S."/>
            <person name="Nolan M."/>
            <person name="Ohm R."/>
            <person name="Pangilinan J."/>
            <person name="Park H.-J."/>
            <person name="Ramirez L."/>
            <person name="Alfaro M."/>
            <person name="Sun H."/>
            <person name="Tritt A."/>
            <person name="Yoshinaga Y."/>
            <person name="Zwiers L.-H."/>
            <person name="Turgeon B."/>
            <person name="Goodwin S."/>
            <person name="Spatafora J."/>
            <person name="Crous P."/>
            <person name="Grigoriev I."/>
        </authorList>
    </citation>
    <scope>NUCLEOTIDE SEQUENCE</scope>
    <source>
        <strain evidence="2">CBS 113389</strain>
    </source>
</reference>
<dbReference type="OrthoDB" id="3842718at2759"/>
<evidence type="ECO:0000313" key="3">
    <source>
        <dbReference type="Proteomes" id="UP000799767"/>
    </source>
</evidence>
<dbReference type="Proteomes" id="UP000799767">
    <property type="component" value="Unassembled WGS sequence"/>
</dbReference>
<protein>
    <submittedName>
        <fullName evidence="2">Uncharacterized protein</fullName>
    </submittedName>
</protein>
<keyword evidence="3" id="KW-1185">Reference proteome</keyword>
<feature type="compositionally biased region" description="Basic residues" evidence="1">
    <location>
        <begin position="46"/>
        <end position="58"/>
    </location>
</feature>
<evidence type="ECO:0000313" key="2">
    <source>
        <dbReference type="EMBL" id="KAF2487890.1"/>
    </source>
</evidence>